<feature type="transmembrane region" description="Helical" evidence="1">
    <location>
        <begin position="251"/>
        <end position="271"/>
    </location>
</feature>
<comment type="caution">
    <text evidence="2">The sequence shown here is derived from an EMBL/GenBank/DDBJ whole genome shotgun (WGS) entry which is preliminary data.</text>
</comment>
<dbReference type="EMBL" id="BAABFA010000010">
    <property type="protein sequence ID" value="GAA4465538.1"/>
    <property type="molecule type" value="Genomic_DNA"/>
</dbReference>
<reference evidence="3" key="1">
    <citation type="journal article" date="2019" name="Int. J. Syst. Evol. Microbiol.">
        <title>The Global Catalogue of Microorganisms (GCM) 10K type strain sequencing project: providing services to taxonomists for standard genome sequencing and annotation.</title>
        <authorList>
            <consortium name="The Broad Institute Genomics Platform"/>
            <consortium name="The Broad Institute Genome Sequencing Center for Infectious Disease"/>
            <person name="Wu L."/>
            <person name="Ma J."/>
        </authorList>
    </citation>
    <scope>NUCLEOTIDE SEQUENCE [LARGE SCALE GENOMIC DNA]</scope>
    <source>
        <strain evidence="3">JCM 32105</strain>
    </source>
</reference>
<gene>
    <name evidence="2" type="ORF">GCM10023093_17910</name>
</gene>
<evidence type="ECO:0000256" key="1">
    <source>
        <dbReference type="SAM" id="Phobius"/>
    </source>
</evidence>
<organism evidence="2 3">
    <name type="scientific">Nemorincola caseinilytica</name>
    <dbReference type="NCBI Taxonomy" id="2054315"/>
    <lineage>
        <taxon>Bacteria</taxon>
        <taxon>Pseudomonadati</taxon>
        <taxon>Bacteroidota</taxon>
        <taxon>Chitinophagia</taxon>
        <taxon>Chitinophagales</taxon>
        <taxon>Chitinophagaceae</taxon>
        <taxon>Nemorincola</taxon>
    </lineage>
</organism>
<evidence type="ECO:0008006" key="4">
    <source>
        <dbReference type="Google" id="ProtNLM"/>
    </source>
</evidence>
<protein>
    <recommendedName>
        <fullName evidence="4">Glycosyltransferase RgtA/B/C/D-like domain-containing protein</fullName>
    </recommendedName>
</protein>
<feature type="transmembrane region" description="Helical" evidence="1">
    <location>
        <begin position="164"/>
        <end position="182"/>
    </location>
</feature>
<feature type="transmembrane region" description="Helical" evidence="1">
    <location>
        <begin position="331"/>
        <end position="353"/>
    </location>
</feature>
<evidence type="ECO:0000313" key="3">
    <source>
        <dbReference type="Proteomes" id="UP001500067"/>
    </source>
</evidence>
<dbReference type="Proteomes" id="UP001500067">
    <property type="component" value="Unassembled WGS sequence"/>
</dbReference>
<keyword evidence="1" id="KW-0472">Membrane</keyword>
<feature type="transmembrane region" description="Helical" evidence="1">
    <location>
        <begin position="394"/>
        <end position="415"/>
    </location>
</feature>
<keyword evidence="3" id="KW-1185">Reference proteome</keyword>
<proteinExistence type="predicted"/>
<name>A0ABP8NHF6_9BACT</name>
<feature type="transmembrane region" description="Helical" evidence="1">
    <location>
        <begin position="129"/>
        <end position="152"/>
    </location>
</feature>
<keyword evidence="1" id="KW-1133">Transmembrane helix</keyword>
<accession>A0ABP8NHF6</accession>
<sequence length="478" mass="54341">MGKMAKAGIVLYLLINLAATFYFHFHNPLDGDVVLNALPADIVKPAANDPFGIGILLHGHRYVGAGGYLAHITVHKYFRILPAFFRHFVSPIDSVYATVGLFAMVLKAAFLYLFCIYITGRKRLFDRKILLAALLITPLFQVGGYSFGMGIVDPMIIVDFNYSFINFCVMLFFLPFFMSGFYGKEHMSVSTMVGLAILGIYIGINGPLAGPLLCIVYCFVLFALWLQHFRQAAAGTSLLRRFWGATTQIPIYYWVLGIIILLASAYCRFLTLHNAEGLIKQISIQERYSKMWTGLGIQFSIKGYWLLSAMVVLNVVLLLRRKGDERARQLLSFFAWVMLFNILYTVMLPLGGYRFYRPYIIRRDVFSPVTTSLALFYGMSAFYLLRAIPRQHILLYRAYVAIPLIHFASVSFNAMPDNSCEKNALRKIAASKERVVALDEQCPIMAWEKITDTTASKDLTAMLRIWQITKEDKVFYQK</sequence>
<feature type="transmembrane region" description="Helical" evidence="1">
    <location>
        <begin position="291"/>
        <end position="319"/>
    </location>
</feature>
<feature type="transmembrane region" description="Helical" evidence="1">
    <location>
        <begin position="210"/>
        <end position="230"/>
    </location>
</feature>
<feature type="transmembrane region" description="Helical" evidence="1">
    <location>
        <begin position="365"/>
        <end position="385"/>
    </location>
</feature>
<feature type="transmembrane region" description="Helical" evidence="1">
    <location>
        <begin position="7"/>
        <end position="25"/>
    </location>
</feature>
<feature type="transmembrane region" description="Helical" evidence="1">
    <location>
        <begin position="95"/>
        <end position="117"/>
    </location>
</feature>
<evidence type="ECO:0000313" key="2">
    <source>
        <dbReference type="EMBL" id="GAA4465538.1"/>
    </source>
</evidence>
<keyword evidence="1" id="KW-0812">Transmembrane</keyword>
<feature type="transmembrane region" description="Helical" evidence="1">
    <location>
        <begin position="187"/>
        <end position="204"/>
    </location>
</feature>